<accession>A0A167DX62</accession>
<evidence type="ECO:0000313" key="19">
    <source>
        <dbReference type="Proteomes" id="UP000189580"/>
    </source>
</evidence>
<comment type="subcellular location">
    <subcellularLocation>
        <location evidence="1">Nucleus</location>
    </subcellularLocation>
</comment>
<feature type="compositionally biased region" description="Basic and acidic residues" evidence="16">
    <location>
        <begin position="562"/>
        <end position="578"/>
    </location>
</feature>
<feature type="compositionally biased region" description="Pro residues" evidence="16">
    <location>
        <begin position="532"/>
        <end position="561"/>
    </location>
</feature>
<evidence type="ECO:0000256" key="8">
    <source>
        <dbReference type="ARBA" id="ARBA00022777"/>
    </source>
</evidence>
<dbReference type="EC" id="2.7.11.22" evidence="4"/>
<dbReference type="FunFam" id="1.10.510.10:FF:000415">
    <property type="entry name" value="CMGC/CDK/CRK7 protein kinase, variant"/>
    <property type="match status" value="1"/>
</dbReference>
<evidence type="ECO:0000256" key="9">
    <source>
        <dbReference type="ARBA" id="ARBA00022840"/>
    </source>
</evidence>
<keyword evidence="8 18" id="KW-0418">Kinase</keyword>
<keyword evidence="7 15" id="KW-0547">Nucleotide-binding</keyword>
<evidence type="ECO:0000256" key="15">
    <source>
        <dbReference type="PROSITE-ProRule" id="PRU10141"/>
    </source>
</evidence>
<dbReference type="GO" id="GO:0030643">
    <property type="term" value="P:intracellular phosphate ion homeostasis"/>
    <property type="evidence" value="ECO:0007669"/>
    <property type="project" value="EnsemblFungi"/>
</dbReference>
<dbReference type="InterPro" id="IPR017441">
    <property type="entry name" value="Protein_kinase_ATP_BS"/>
</dbReference>
<evidence type="ECO:0000256" key="12">
    <source>
        <dbReference type="ARBA" id="ARBA00047811"/>
    </source>
</evidence>
<dbReference type="FunFam" id="3.30.200.20:FF:000514">
    <property type="entry name" value="Serine/threonine-protein kinase BUR1"/>
    <property type="match status" value="1"/>
</dbReference>
<dbReference type="InterPro" id="IPR008271">
    <property type="entry name" value="Ser/Thr_kinase_AS"/>
</dbReference>
<dbReference type="Proteomes" id="UP000189580">
    <property type="component" value="Chromosome a"/>
</dbReference>
<keyword evidence="19" id="KW-1185">Reference proteome</keyword>
<dbReference type="GO" id="GO:0004693">
    <property type="term" value="F:cyclin-dependent protein serine/threonine kinase activity"/>
    <property type="evidence" value="ECO:0007669"/>
    <property type="project" value="UniProtKB-EC"/>
</dbReference>
<dbReference type="GO" id="GO:0005524">
    <property type="term" value="F:ATP binding"/>
    <property type="evidence" value="ECO:0007669"/>
    <property type="project" value="UniProtKB-UniRule"/>
</dbReference>
<keyword evidence="6" id="KW-0808">Transferase</keyword>
<dbReference type="GO" id="GO:0070691">
    <property type="term" value="C:P-TEFb complex"/>
    <property type="evidence" value="ECO:0007669"/>
    <property type="project" value="EnsemblFungi"/>
</dbReference>
<dbReference type="Gene3D" id="3.30.200.20">
    <property type="entry name" value="Phosphorylase Kinase, domain 1"/>
    <property type="match status" value="1"/>
</dbReference>
<dbReference type="EMBL" id="CP014501">
    <property type="protein sequence ID" value="ANB13402.1"/>
    <property type="molecule type" value="Genomic_DNA"/>
</dbReference>
<dbReference type="PROSITE" id="PS00108">
    <property type="entry name" value="PROTEIN_KINASE_ST"/>
    <property type="match status" value="1"/>
</dbReference>
<comment type="catalytic activity">
    <reaction evidence="13">
        <text>L-seryl-[protein] + ATP = O-phospho-L-seryl-[protein] + ADP + H(+)</text>
        <dbReference type="Rhea" id="RHEA:17989"/>
        <dbReference type="Rhea" id="RHEA-COMP:9863"/>
        <dbReference type="Rhea" id="RHEA-COMP:11604"/>
        <dbReference type="ChEBI" id="CHEBI:15378"/>
        <dbReference type="ChEBI" id="CHEBI:29999"/>
        <dbReference type="ChEBI" id="CHEBI:30616"/>
        <dbReference type="ChEBI" id="CHEBI:83421"/>
        <dbReference type="ChEBI" id="CHEBI:456216"/>
        <dbReference type="EC" id="2.7.11.22"/>
    </reaction>
</comment>
<evidence type="ECO:0000256" key="3">
    <source>
        <dbReference type="ARBA" id="ARBA00012409"/>
    </source>
</evidence>
<evidence type="ECO:0000256" key="13">
    <source>
        <dbReference type="ARBA" id="ARBA00048367"/>
    </source>
</evidence>
<organism evidence="18 19">
    <name type="scientific">Sugiyamaella lignohabitans</name>
    <dbReference type="NCBI Taxonomy" id="796027"/>
    <lineage>
        <taxon>Eukaryota</taxon>
        <taxon>Fungi</taxon>
        <taxon>Dikarya</taxon>
        <taxon>Ascomycota</taxon>
        <taxon>Saccharomycotina</taxon>
        <taxon>Dipodascomycetes</taxon>
        <taxon>Dipodascales</taxon>
        <taxon>Trichomonascaceae</taxon>
        <taxon>Sugiyamaella</taxon>
    </lineage>
</organism>
<dbReference type="PROSITE" id="PS50011">
    <property type="entry name" value="PROTEIN_KINASE_DOM"/>
    <property type="match status" value="1"/>
</dbReference>
<evidence type="ECO:0000313" key="18">
    <source>
        <dbReference type="EMBL" id="ANB13402.1"/>
    </source>
</evidence>
<feature type="region of interest" description="Disordered" evidence="16">
    <location>
        <begin position="387"/>
        <end position="604"/>
    </location>
</feature>
<keyword evidence="5 18" id="KW-0723">Serine/threonine-protein kinase</keyword>
<feature type="compositionally biased region" description="Low complexity" evidence="16">
    <location>
        <begin position="454"/>
        <end position="490"/>
    </location>
</feature>
<dbReference type="GeneID" id="30033522"/>
<dbReference type="Pfam" id="PF00069">
    <property type="entry name" value="Pkinase"/>
    <property type="match status" value="1"/>
</dbReference>
<dbReference type="RefSeq" id="XP_018735879.1">
    <property type="nucleotide sequence ID" value="XM_018878591.1"/>
</dbReference>
<evidence type="ECO:0000256" key="10">
    <source>
        <dbReference type="ARBA" id="ARBA00023242"/>
    </source>
</evidence>
<evidence type="ECO:0000256" key="4">
    <source>
        <dbReference type="ARBA" id="ARBA00012425"/>
    </source>
</evidence>
<dbReference type="PANTHER" id="PTHR24056">
    <property type="entry name" value="CELL DIVISION PROTEIN KINASE"/>
    <property type="match status" value="1"/>
</dbReference>
<evidence type="ECO:0000256" key="2">
    <source>
        <dbReference type="ARBA" id="ARBA00006485"/>
    </source>
</evidence>
<feature type="compositionally biased region" description="Gly residues" evidence="16">
    <location>
        <begin position="430"/>
        <end position="442"/>
    </location>
</feature>
<dbReference type="InterPro" id="IPR050108">
    <property type="entry name" value="CDK"/>
</dbReference>
<evidence type="ECO:0000256" key="16">
    <source>
        <dbReference type="SAM" id="MobiDB-lite"/>
    </source>
</evidence>
<dbReference type="EC" id="2.7.11.23" evidence="3"/>
<evidence type="ECO:0000256" key="7">
    <source>
        <dbReference type="ARBA" id="ARBA00022741"/>
    </source>
</evidence>
<feature type="compositionally biased region" description="Low complexity" evidence="16">
    <location>
        <begin position="350"/>
        <end position="369"/>
    </location>
</feature>
<dbReference type="AlphaFoldDB" id="A0A167DX62"/>
<proteinExistence type="inferred from homology"/>
<evidence type="ECO:0000256" key="1">
    <source>
        <dbReference type="ARBA" id="ARBA00004123"/>
    </source>
</evidence>
<feature type="binding site" evidence="15">
    <location>
        <position position="50"/>
    </location>
    <ligand>
        <name>ATP</name>
        <dbReference type="ChEBI" id="CHEBI:30616"/>
    </ligand>
</feature>
<sequence>MTNQLPPALADFRGCSKIDDYSVLEKLGEGTFGEVHKASYKPTSQLVALKKILLHNEEEGFPITALREIKILKELHHENIIPLLDMSVQKGDRANRKRCTMYMVTPYMDHDLTGLLENPRVRLTLPQIKCYFQQLLQGMNHIHQLKYLHRDIKASNILIDNNGIVKIADFGLARQYLGQRPTEKGGAGPGKHRYTAMVVTRWYRPPELILGEARYTTAIDMWGIGCVFAEMFRRKPILQGHSDTDQGHLIFQLLGSPTQETMPGYDKLPVAEKTTFGPYKRQFEAVYRDLPEEARDLLSSLLRLDAEKRLSALGALAHSFFHTDPPAARPEDLPKYAESHELTARKNRQNKQNNENNNGHSRPHAPNAPHAQNAVYARANELDNFEAGRLDSADGRHGVGRGGRGDRFDNDYDRRNYPNDGARYHINNGHGYGQGYNQGHGHGYGHKPHGYGGYNNNYNNHPNNYNNNNHGNHHNNYNNNYNGHNNYNNPSNQANFNNRGGQPGSYNRGTGFRSYNPPVVPPYRKGNGPYPVHHPQPPPGPPPAPPYRRSQPPPPPPSHPPPPHDLDPPYRRGVRPDEAPAAPPYRQAPGTGPSGLNYDEDNRQ</sequence>
<protein>
    <recommendedName>
        <fullName evidence="11">Serine/threonine-protein kinase BUR1</fullName>
        <ecNumber evidence="4">2.7.11.22</ecNumber>
        <ecNumber evidence="3">2.7.11.23</ecNumber>
    </recommendedName>
</protein>
<evidence type="ECO:0000256" key="5">
    <source>
        <dbReference type="ARBA" id="ARBA00022527"/>
    </source>
</evidence>
<dbReference type="OrthoDB" id="28397at2759"/>
<comment type="catalytic activity">
    <reaction evidence="14">
        <text>[DNA-directed RNA polymerase] + ATP = phospho-[DNA-directed RNA polymerase] + ADP + H(+)</text>
        <dbReference type="Rhea" id="RHEA:10216"/>
        <dbReference type="Rhea" id="RHEA-COMP:11321"/>
        <dbReference type="Rhea" id="RHEA-COMP:11322"/>
        <dbReference type="ChEBI" id="CHEBI:15378"/>
        <dbReference type="ChEBI" id="CHEBI:30616"/>
        <dbReference type="ChEBI" id="CHEBI:43176"/>
        <dbReference type="ChEBI" id="CHEBI:68546"/>
        <dbReference type="ChEBI" id="CHEBI:456216"/>
        <dbReference type="EC" id="2.7.11.23"/>
    </reaction>
</comment>
<evidence type="ECO:0000256" key="11">
    <source>
        <dbReference type="ARBA" id="ARBA00041018"/>
    </source>
</evidence>
<comment type="similarity">
    <text evidence="2">Belongs to the protein kinase superfamily. CMGC Ser/Thr protein kinase family. CDC2/CDKX subfamily.</text>
</comment>
<dbReference type="GO" id="GO:0000785">
    <property type="term" value="C:chromatin"/>
    <property type="evidence" value="ECO:0007669"/>
    <property type="project" value="EnsemblFungi"/>
</dbReference>
<feature type="compositionally biased region" description="Polar residues" evidence="16">
    <location>
        <begin position="491"/>
        <end position="508"/>
    </location>
</feature>
<keyword evidence="9 15" id="KW-0067">ATP-binding</keyword>
<gene>
    <name evidence="18" type="primary">SGV1</name>
    <name evidence="18" type="ORF">AWJ20_1692</name>
</gene>
<dbReference type="PROSITE" id="PS00107">
    <property type="entry name" value="PROTEIN_KINASE_ATP"/>
    <property type="match status" value="1"/>
</dbReference>
<evidence type="ECO:0000256" key="6">
    <source>
        <dbReference type="ARBA" id="ARBA00022679"/>
    </source>
</evidence>
<dbReference type="Gene3D" id="1.10.510.10">
    <property type="entry name" value="Transferase(Phosphotransferase) domain 1"/>
    <property type="match status" value="1"/>
</dbReference>
<dbReference type="GO" id="GO:0070693">
    <property type="term" value="C:P-TEFb-cap methyltransferase complex"/>
    <property type="evidence" value="ECO:0007669"/>
    <property type="project" value="EnsemblFungi"/>
</dbReference>
<dbReference type="GO" id="GO:0032968">
    <property type="term" value="P:positive regulation of transcription elongation by RNA polymerase II"/>
    <property type="evidence" value="ECO:0007669"/>
    <property type="project" value="EnsemblFungi"/>
</dbReference>
<evidence type="ECO:0000256" key="14">
    <source>
        <dbReference type="ARBA" id="ARBA00049280"/>
    </source>
</evidence>
<name>A0A167DX62_9ASCO</name>
<dbReference type="SMART" id="SM00220">
    <property type="entry name" value="S_TKc"/>
    <property type="match status" value="1"/>
</dbReference>
<reference evidence="18 19" key="1">
    <citation type="submission" date="2016-02" db="EMBL/GenBank/DDBJ databases">
        <title>Complete genome sequence and transcriptome regulation of the pentose utilising yeast Sugiyamaella lignohabitans.</title>
        <authorList>
            <person name="Bellasio M."/>
            <person name="Peymann A."/>
            <person name="Valli M."/>
            <person name="Sipitzky M."/>
            <person name="Graf A."/>
            <person name="Sauer M."/>
            <person name="Marx H."/>
            <person name="Mattanovich D."/>
        </authorList>
    </citation>
    <scope>NUCLEOTIDE SEQUENCE [LARGE SCALE GENOMIC DNA]</scope>
    <source>
        <strain evidence="18 19">CBS 10342</strain>
    </source>
</reference>
<dbReference type="SUPFAM" id="SSF56112">
    <property type="entry name" value="Protein kinase-like (PK-like)"/>
    <property type="match status" value="1"/>
</dbReference>
<dbReference type="KEGG" id="slb:AWJ20_1692"/>
<comment type="catalytic activity">
    <reaction evidence="12">
        <text>L-threonyl-[protein] + ATP = O-phospho-L-threonyl-[protein] + ADP + H(+)</text>
        <dbReference type="Rhea" id="RHEA:46608"/>
        <dbReference type="Rhea" id="RHEA-COMP:11060"/>
        <dbReference type="Rhea" id="RHEA-COMP:11605"/>
        <dbReference type="ChEBI" id="CHEBI:15378"/>
        <dbReference type="ChEBI" id="CHEBI:30013"/>
        <dbReference type="ChEBI" id="CHEBI:30616"/>
        <dbReference type="ChEBI" id="CHEBI:61977"/>
        <dbReference type="ChEBI" id="CHEBI:456216"/>
        <dbReference type="EC" id="2.7.11.22"/>
    </reaction>
</comment>
<dbReference type="GO" id="GO:0008353">
    <property type="term" value="F:RNA polymerase II CTD heptapeptide repeat kinase activity"/>
    <property type="evidence" value="ECO:0007669"/>
    <property type="project" value="UniProtKB-EC"/>
</dbReference>
<dbReference type="InterPro" id="IPR000719">
    <property type="entry name" value="Prot_kinase_dom"/>
</dbReference>
<dbReference type="PANTHER" id="PTHR24056:SF233">
    <property type="entry name" value="CYCLIN-DEPENDENT KINASE 9"/>
    <property type="match status" value="1"/>
</dbReference>
<evidence type="ECO:0000259" key="17">
    <source>
        <dbReference type="PROSITE" id="PS50011"/>
    </source>
</evidence>
<feature type="domain" description="Protein kinase" evidence="17">
    <location>
        <begin position="21"/>
        <end position="321"/>
    </location>
</feature>
<feature type="region of interest" description="Disordered" evidence="16">
    <location>
        <begin position="342"/>
        <end position="369"/>
    </location>
</feature>
<feature type="compositionally biased region" description="Basic and acidic residues" evidence="16">
    <location>
        <begin position="387"/>
        <end position="417"/>
    </location>
</feature>
<keyword evidence="10" id="KW-0539">Nucleus</keyword>
<dbReference type="InterPro" id="IPR011009">
    <property type="entry name" value="Kinase-like_dom_sf"/>
</dbReference>